<accession>A0A0F9E9K9</accession>
<dbReference type="InterPro" id="IPR017853">
    <property type="entry name" value="GH"/>
</dbReference>
<dbReference type="Pfam" id="PF07542">
    <property type="entry name" value="ATP12"/>
    <property type="match status" value="1"/>
</dbReference>
<dbReference type="InterPro" id="IPR057739">
    <property type="entry name" value="Glyco_hydro_29_N"/>
</dbReference>
<comment type="similarity">
    <text evidence="2">Belongs to the ATP12 family.</text>
</comment>
<keyword evidence="5" id="KW-0143">Chaperone</keyword>
<keyword evidence="3" id="KW-0809">Transit peptide</keyword>
<reference evidence="7" key="1">
    <citation type="journal article" date="2015" name="Nature">
        <title>Complex archaea that bridge the gap between prokaryotes and eukaryotes.</title>
        <authorList>
            <person name="Spang A."/>
            <person name="Saw J.H."/>
            <person name="Jorgensen S.L."/>
            <person name="Zaremba-Niedzwiedzka K."/>
            <person name="Martijn J."/>
            <person name="Lind A.E."/>
            <person name="van Eijk R."/>
            <person name="Schleper C."/>
            <person name="Guy L."/>
            <person name="Ettema T.J."/>
        </authorList>
    </citation>
    <scope>NUCLEOTIDE SEQUENCE</scope>
</reference>
<dbReference type="Pfam" id="PF01120">
    <property type="entry name" value="Alpha_L_fucos"/>
    <property type="match status" value="1"/>
</dbReference>
<dbReference type="GO" id="GO:0005975">
    <property type="term" value="P:carbohydrate metabolic process"/>
    <property type="evidence" value="ECO:0007669"/>
    <property type="project" value="InterPro"/>
</dbReference>
<evidence type="ECO:0000313" key="7">
    <source>
        <dbReference type="EMBL" id="KKL62916.1"/>
    </source>
</evidence>
<evidence type="ECO:0000259" key="6">
    <source>
        <dbReference type="Pfam" id="PF01120"/>
    </source>
</evidence>
<name>A0A0F9E9K9_9ZZZZ</name>
<dbReference type="PANTHER" id="PTHR21013">
    <property type="entry name" value="ATP SYNTHASE MITOCHONDRIAL F1 COMPLEX ASSEMBLY FACTOR 2/ATP12 PROTEIN, MITOCHONDRIAL PRECURSOR"/>
    <property type="match status" value="1"/>
</dbReference>
<comment type="subcellular location">
    <subcellularLocation>
        <location evidence="1">Mitochondrion</location>
    </subcellularLocation>
</comment>
<dbReference type="PANTHER" id="PTHR21013:SF10">
    <property type="entry name" value="ATP SYNTHASE MITOCHONDRIAL F1 COMPLEX ASSEMBLY FACTOR 2"/>
    <property type="match status" value="1"/>
</dbReference>
<evidence type="ECO:0000256" key="4">
    <source>
        <dbReference type="ARBA" id="ARBA00023128"/>
    </source>
</evidence>
<evidence type="ECO:0000256" key="2">
    <source>
        <dbReference type="ARBA" id="ARBA00008231"/>
    </source>
</evidence>
<dbReference type="Gene3D" id="3.30.2180.10">
    <property type="entry name" value="ATP12-like"/>
    <property type="match status" value="1"/>
</dbReference>
<evidence type="ECO:0000256" key="5">
    <source>
        <dbReference type="ARBA" id="ARBA00023186"/>
    </source>
</evidence>
<dbReference type="GO" id="GO:0004560">
    <property type="term" value="F:alpha-L-fucosidase activity"/>
    <property type="evidence" value="ECO:0007669"/>
    <property type="project" value="InterPro"/>
</dbReference>
<dbReference type="GO" id="GO:0043461">
    <property type="term" value="P:proton-transporting ATP synthase complex assembly"/>
    <property type="evidence" value="ECO:0007669"/>
    <property type="project" value="InterPro"/>
</dbReference>
<evidence type="ECO:0000256" key="1">
    <source>
        <dbReference type="ARBA" id="ARBA00004173"/>
    </source>
</evidence>
<organism evidence="7">
    <name type="scientific">marine sediment metagenome</name>
    <dbReference type="NCBI Taxonomy" id="412755"/>
    <lineage>
        <taxon>unclassified sequences</taxon>
        <taxon>metagenomes</taxon>
        <taxon>ecological metagenomes</taxon>
    </lineage>
</organism>
<sequence>MSEWAPKRFWTKAEVVETGDGFAVQLDGRPVRTPSKQVLAMPSRGLAELVAQEWQAQQERIDPTTMPATRGANTALDRVAPQQAEVATLIAAYAETDLLCYRATAPEALVALQAEAWDPLLDWAAQTYGARLAVTSGVMPIAQDRDALARLAGPVHAMTPFALTGFHDLVSLSGSLVLGLAAAQATRSPDEFWALAKTWDPEKYDPDKWMKAAKAAGFQYAVLTAKPHLGYAIWPSQFGDMNTRVHMNGRD</sequence>
<protein>
    <recommendedName>
        <fullName evidence="6">Glycoside hydrolase family 29 N-terminal domain-containing protein</fullName>
    </recommendedName>
</protein>
<feature type="domain" description="Glycoside hydrolase family 29 N-terminal" evidence="6">
    <location>
        <begin position="192"/>
        <end position="243"/>
    </location>
</feature>
<dbReference type="Gene3D" id="1.10.3580.10">
    <property type="entry name" value="ATP12 ATPase"/>
    <property type="match status" value="1"/>
</dbReference>
<dbReference type="SUPFAM" id="SSF51445">
    <property type="entry name" value="(Trans)glycosidases"/>
    <property type="match status" value="1"/>
</dbReference>
<feature type="non-terminal residue" evidence="7">
    <location>
        <position position="251"/>
    </location>
</feature>
<keyword evidence="4" id="KW-0496">Mitochondrion</keyword>
<gene>
    <name evidence="7" type="ORF">LCGC14_2180350</name>
</gene>
<dbReference type="AlphaFoldDB" id="A0A0F9E9K9"/>
<dbReference type="SUPFAM" id="SSF160909">
    <property type="entry name" value="ATP12-like"/>
    <property type="match status" value="1"/>
</dbReference>
<dbReference type="GO" id="GO:0005739">
    <property type="term" value="C:mitochondrion"/>
    <property type="evidence" value="ECO:0007669"/>
    <property type="project" value="UniProtKB-SubCell"/>
</dbReference>
<dbReference type="InterPro" id="IPR023335">
    <property type="entry name" value="ATP12_ortho_dom_sf"/>
</dbReference>
<dbReference type="InterPro" id="IPR011419">
    <property type="entry name" value="ATP12_ATP_synth-F1-assembly"/>
</dbReference>
<dbReference type="EMBL" id="LAZR01028340">
    <property type="protein sequence ID" value="KKL62916.1"/>
    <property type="molecule type" value="Genomic_DNA"/>
</dbReference>
<evidence type="ECO:0000256" key="3">
    <source>
        <dbReference type="ARBA" id="ARBA00022946"/>
    </source>
</evidence>
<proteinExistence type="inferred from homology"/>
<dbReference type="InterPro" id="IPR042272">
    <property type="entry name" value="ATP12_ATP_synth-F1-assembly_N"/>
</dbReference>
<comment type="caution">
    <text evidence="7">The sequence shown here is derived from an EMBL/GenBank/DDBJ whole genome shotgun (WGS) entry which is preliminary data.</text>
</comment>